<dbReference type="InterPro" id="IPR032466">
    <property type="entry name" value="Metal_Hydrolase"/>
</dbReference>
<dbReference type="Gene3D" id="3.20.20.140">
    <property type="entry name" value="Metal-dependent hydrolases"/>
    <property type="match status" value="1"/>
</dbReference>
<evidence type="ECO:0000313" key="2">
    <source>
        <dbReference type="EMBL" id="MFD2069523.1"/>
    </source>
</evidence>
<sequence>MIKFSPLQQRFHLFFSLILVITSCQTQENSETYDLLLEKASVIDGTGEAAYVANILINGDSIALIATDTTVSYSATKTINARSMVVTPGFIDTHVHGNPLKTPDFKNFVSMGVTTICLGQDGFSPEQEDLSAWMDSVSAVKPAVNIAMFAGHNTLRMMSGTEYDTTPSEENFAAMEKLLANAMDAGCYGMTTGLEYTPGYYADSAELNRLAKVVGAKGGLIMSHVRNEDDSFVEASLQELLAQGKYCPVHVSHIKVVYGKGEKRAKEILQLLVRARENGIKVTADFYPYTASYTGIAILFPDWAKKPYDYQEVLKTKRAALAGFLRNKIIQRNGPEATLIGTGPYKGKTLAQISEELNKPFEEVLMNDIGPYGASGAYFIMDEPLQETFFKNPYVMICTDGGPELSHPRSSGTFAKVILTYVNDKNLLPLEEAVRKMTGLPAQTIGLKKRGLIKTGYKADALVFKPQAIRENATYENPQQPASGFEYVIVNGNILKNGTSFSSNRSGKMLKKEDK</sequence>
<dbReference type="Pfam" id="PF07969">
    <property type="entry name" value="Amidohydro_3"/>
    <property type="match status" value="1"/>
</dbReference>
<dbReference type="PANTHER" id="PTHR11647:SF1">
    <property type="entry name" value="COLLAPSIN RESPONSE MEDIATOR PROTEIN"/>
    <property type="match status" value="1"/>
</dbReference>
<dbReference type="Gene3D" id="2.30.40.10">
    <property type="entry name" value="Urease, subunit C, domain 1"/>
    <property type="match status" value="1"/>
</dbReference>
<accession>A0ABW4X4P5</accession>
<dbReference type="PANTHER" id="PTHR11647">
    <property type="entry name" value="HYDRANTOINASE/DIHYDROPYRIMIDINASE FAMILY MEMBER"/>
    <property type="match status" value="1"/>
</dbReference>
<dbReference type="Proteomes" id="UP001597369">
    <property type="component" value="Unassembled WGS sequence"/>
</dbReference>
<dbReference type="PROSITE" id="PS51257">
    <property type="entry name" value="PROKAR_LIPOPROTEIN"/>
    <property type="match status" value="1"/>
</dbReference>
<reference evidence="3" key="1">
    <citation type="journal article" date="2019" name="Int. J. Syst. Evol. Microbiol.">
        <title>The Global Catalogue of Microorganisms (GCM) 10K type strain sequencing project: providing services to taxonomists for standard genome sequencing and annotation.</title>
        <authorList>
            <consortium name="The Broad Institute Genomics Platform"/>
            <consortium name="The Broad Institute Genome Sequencing Center for Infectious Disease"/>
            <person name="Wu L."/>
            <person name="Ma J."/>
        </authorList>
    </citation>
    <scope>NUCLEOTIDE SEQUENCE [LARGE SCALE GENOMIC DNA]</scope>
    <source>
        <strain evidence="3">JCM 16545</strain>
    </source>
</reference>
<feature type="domain" description="Amidohydrolase 3" evidence="1">
    <location>
        <begin position="407"/>
        <end position="494"/>
    </location>
</feature>
<dbReference type="EMBL" id="JBHUHV010000064">
    <property type="protein sequence ID" value="MFD2069523.1"/>
    <property type="molecule type" value="Genomic_DNA"/>
</dbReference>
<name>A0ABW4X4P5_9BACT</name>
<dbReference type="InterPro" id="IPR011059">
    <property type="entry name" value="Metal-dep_hydrolase_composite"/>
</dbReference>
<dbReference type="InterPro" id="IPR023100">
    <property type="entry name" value="D-aminoacylase_insert_dom_sf"/>
</dbReference>
<dbReference type="InterPro" id="IPR050378">
    <property type="entry name" value="Metallo-dep_Hydrolases_sf"/>
</dbReference>
<dbReference type="RefSeq" id="WP_229962482.1">
    <property type="nucleotide sequence ID" value="NZ_JAJJWI010000024.1"/>
</dbReference>
<protein>
    <submittedName>
        <fullName evidence="2">Amidohydrolase family protein</fullName>
    </submittedName>
</protein>
<organism evidence="2 3">
    <name type="scientific">Pontibacter silvestris</name>
    <dbReference type="NCBI Taxonomy" id="2305183"/>
    <lineage>
        <taxon>Bacteria</taxon>
        <taxon>Pseudomonadati</taxon>
        <taxon>Bacteroidota</taxon>
        <taxon>Cytophagia</taxon>
        <taxon>Cytophagales</taxon>
        <taxon>Hymenobacteraceae</taxon>
        <taxon>Pontibacter</taxon>
    </lineage>
</organism>
<dbReference type="Gene3D" id="3.30.1490.130">
    <property type="entry name" value="D-aminoacylase. Domain 3"/>
    <property type="match status" value="1"/>
</dbReference>
<gene>
    <name evidence="2" type="ORF">ACFSKU_21765</name>
</gene>
<evidence type="ECO:0000313" key="3">
    <source>
        <dbReference type="Proteomes" id="UP001597369"/>
    </source>
</evidence>
<dbReference type="SUPFAM" id="SSF51556">
    <property type="entry name" value="Metallo-dependent hydrolases"/>
    <property type="match status" value="1"/>
</dbReference>
<comment type="caution">
    <text evidence="2">The sequence shown here is derived from an EMBL/GenBank/DDBJ whole genome shotgun (WGS) entry which is preliminary data.</text>
</comment>
<evidence type="ECO:0000259" key="1">
    <source>
        <dbReference type="Pfam" id="PF07969"/>
    </source>
</evidence>
<dbReference type="SUPFAM" id="SSF51338">
    <property type="entry name" value="Composite domain of metallo-dependent hydrolases"/>
    <property type="match status" value="1"/>
</dbReference>
<proteinExistence type="predicted"/>
<keyword evidence="3" id="KW-1185">Reference proteome</keyword>
<dbReference type="InterPro" id="IPR013108">
    <property type="entry name" value="Amidohydro_3"/>
</dbReference>